<protein>
    <recommendedName>
        <fullName evidence="4">Rpn family recombination-promoting nuclease/putative transposase</fullName>
    </recommendedName>
</protein>
<gene>
    <name evidence="2" type="ORF">EBO15_24920</name>
</gene>
<dbReference type="RefSeq" id="WP_122196865.1">
    <property type="nucleotide sequence ID" value="NZ_JBHSKC010000001.1"/>
</dbReference>
<dbReference type="AlphaFoldDB" id="A0A3M2LUX5"/>
<proteinExistence type="predicted"/>
<dbReference type="PANTHER" id="PTHR34613:SF1">
    <property type="entry name" value="SLL6017 PROTEIN"/>
    <property type="match status" value="1"/>
</dbReference>
<sequence>MPTREHEFPLALIEEDPPLAARLLHWAGGPAISPNARFRLESADLSEFDPTEYRADRVVGVYANADGHPECGVIVESQRRHDPDKFWSWPAYVANFRARRRCEGYLVVLCYDEKVAERCRMRIPLGNPGSYLYVLVVGPGEIPLITDPDEVEDPLDAVLSTLVHAAGPHGRDVAEAMLDALARLVPDGDRRKTYIDNVTALQSDDVRSMLEELMMTRDTEPKTQLFKDWKDEGKAEGRAEGKAEGRVEGKAEGKLEESRQLLLDLMDARGLRVDDARRELVEACADRERLHAWCLRAAVASSVDEVFAD</sequence>
<keyword evidence="3" id="KW-1185">Reference proteome</keyword>
<evidence type="ECO:0008006" key="4">
    <source>
        <dbReference type="Google" id="ProtNLM"/>
    </source>
</evidence>
<evidence type="ECO:0000313" key="3">
    <source>
        <dbReference type="Proteomes" id="UP000282674"/>
    </source>
</evidence>
<dbReference type="Proteomes" id="UP000282674">
    <property type="component" value="Unassembled WGS sequence"/>
</dbReference>
<evidence type="ECO:0000313" key="2">
    <source>
        <dbReference type="EMBL" id="RMI40906.1"/>
    </source>
</evidence>
<dbReference type="PANTHER" id="PTHR34613">
    <property type="entry name" value="SLL0800 PROTEIN"/>
    <property type="match status" value="1"/>
</dbReference>
<evidence type="ECO:0000256" key="1">
    <source>
        <dbReference type="SAM" id="MobiDB-lite"/>
    </source>
</evidence>
<name>A0A3M2LUX5_9ACTN</name>
<comment type="caution">
    <text evidence="2">The sequence shown here is derived from an EMBL/GenBank/DDBJ whole genome shotgun (WGS) entry which is preliminary data.</text>
</comment>
<accession>A0A3M2LUX5</accession>
<feature type="region of interest" description="Disordered" evidence="1">
    <location>
        <begin position="230"/>
        <end position="252"/>
    </location>
</feature>
<reference evidence="2 3" key="1">
    <citation type="submission" date="2018-10" db="EMBL/GenBank/DDBJ databases">
        <title>Isolation from soil.</title>
        <authorList>
            <person name="Hu J."/>
        </authorList>
    </citation>
    <scope>NUCLEOTIDE SEQUENCE [LARGE SCALE GENOMIC DNA]</scope>
    <source>
        <strain evidence="2 3">NEAU-Ht49</strain>
    </source>
</reference>
<dbReference type="OrthoDB" id="3207839at2"/>
<organism evidence="2 3">
    <name type="scientific">Actinomadura harenae</name>
    <dbReference type="NCBI Taxonomy" id="2483351"/>
    <lineage>
        <taxon>Bacteria</taxon>
        <taxon>Bacillati</taxon>
        <taxon>Actinomycetota</taxon>
        <taxon>Actinomycetes</taxon>
        <taxon>Streptosporangiales</taxon>
        <taxon>Thermomonosporaceae</taxon>
        <taxon>Actinomadura</taxon>
    </lineage>
</organism>
<dbReference type="EMBL" id="RFFG01000048">
    <property type="protein sequence ID" value="RMI40906.1"/>
    <property type="molecule type" value="Genomic_DNA"/>
</dbReference>